<feature type="domain" description="Bin3-type SAM" evidence="7">
    <location>
        <begin position="19"/>
        <end position="258"/>
    </location>
</feature>
<evidence type="ECO:0000313" key="9">
    <source>
        <dbReference type="Proteomes" id="UP000799428"/>
    </source>
</evidence>
<dbReference type="GO" id="GO:0008173">
    <property type="term" value="F:RNA methyltransferase activity"/>
    <property type="evidence" value="ECO:0007669"/>
    <property type="project" value="UniProtKB-UniRule"/>
</dbReference>
<dbReference type="InterPro" id="IPR039772">
    <property type="entry name" value="Bin3-like"/>
</dbReference>
<dbReference type="InterPro" id="IPR024160">
    <property type="entry name" value="BIN3_SAM-bd_dom"/>
</dbReference>
<keyword evidence="3 6" id="KW-0808">Transferase</keyword>
<evidence type="ECO:0000256" key="6">
    <source>
        <dbReference type="RuleBase" id="RU367087"/>
    </source>
</evidence>
<evidence type="ECO:0000256" key="3">
    <source>
        <dbReference type="ARBA" id="ARBA00022679"/>
    </source>
</evidence>
<dbReference type="CDD" id="cd02440">
    <property type="entry name" value="AdoMet_MTases"/>
    <property type="match status" value="1"/>
</dbReference>
<evidence type="ECO:0000256" key="2">
    <source>
        <dbReference type="ARBA" id="ARBA00022603"/>
    </source>
</evidence>
<evidence type="ECO:0000256" key="4">
    <source>
        <dbReference type="ARBA" id="ARBA00022691"/>
    </source>
</evidence>
<dbReference type="AlphaFoldDB" id="A0A6G1KPZ8"/>
<dbReference type="GO" id="GO:0008171">
    <property type="term" value="F:O-methyltransferase activity"/>
    <property type="evidence" value="ECO:0007669"/>
    <property type="project" value="UniProtKB-UniRule"/>
</dbReference>
<dbReference type="EMBL" id="MU005764">
    <property type="protein sequence ID" value="KAF2714552.1"/>
    <property type="molecule type" value="Genomic_DNA"/>
</dbReference>
<evidence type="ECO:0000259" key="7">
    <source>
        <dbReference type="PROSITE" id="PS51515"/>
    </source>
</evidence>
<name>A0A6G1KPZ8_9PLEO</name>
<keyword evidence="9" id="KW-1185">Reference proteome</keyword>
<keyword evidence="4 5" id="KW-0949">S-adenosyl-L-methionine</keyword>
<dbReference type="EC" id="2.1.1.-" evidence="6"/>
<dbReference type="GO" id="GO:0017069">
    <property type="term" value="F:snRNA binding"/>
    <property type="evidence" value="ECO:0007669"/>
    <property type="project" value="TreeGrafter"/>
</dbReference>
<dbReference type="OrthoDB" id="540004at2759"/>
<dbReference type="GO" id="GO:0032259">
    <property type="term" value="P:methylation"/>
    <property type="evidence" value="ECO:0007669"/>
    <property type="project" value="UniProtKB-KW"/>
</dbReference>
<evidence type="ECO:0000256" key="5">
    <source>
        <dbReference type="PROSITE-ProRule" id="PRU00848"/>
    </source>
</evidence>
<protein>
    <recommendedName>
        <fullName evidence="6">RNA methyltransferase</fullName>
        <ecNumber evidence="6">2.1.1.-</ecNumber>
    </recommendedName>
</protein>
<dbReference type="SUPFAM" id="SSF53335">
    <property type="entry name" value="S-adenosyl-L-methionine-dependent methyltransferases"/>
    <property type="match status" value="1"/>
</dbReference>
<evidence type="ECO:0000256" key="1">
    <source>
        <dbReference type="ARBA" id="ARBA00008361"/>
    </source>
</evidence>
<dbReference type="GO" id="GO:0040031">
    <property type="term" value="P:snRNA modification"/>
    <property type="evidence" value="ECO:0007669"/>
    <property type="project" value="TreeGrafter"/>
</dbReference>
<gene>
    <name evidence="8" type="ORF">K504DRAFT_478008</name>
</gene>
<dbReference type="InterPro" id="IPR010675">
    <property type="entry name" value="Bin3_C"/>
</dbReference>
<dbReference type="PROSITE" id="PS51515">
    <property type="entry name" value="BIN3_SAM"/>
    <property type="match status" value="1"/>
</dbReference>
<dbReference type="PANTHER" id="PTHR12315">
    <property type="entry name" value="BICOID-INTERACTING PROTEIN RELATED"/>
    <property type="match status" value="1"/>
</dbReference>
<keyword evidence="2 6" id="KW-0489">Methyltransferase</keyword>
<dbReference type="Proteomes" id="UP000799428">
    <property type="component" value="Unassembled WGS sequence"/>
</dbReference>
<accession>A0A6G1KPZ8</accession>
<reference evidence="8" key="1">
    <citation type="journal article" date="2020" name="Stud. Mycol.">
        <title>101 Dothideomycetes genomes: a test case for predicting lifestyles and emergence of pathogens.</title>
        <authorList>
            <person name="Haridas S."/>
            <person name="Albert R."/>
            <person name="Binder M."/>
            <person name="Bloem J."/>
            <person name="Labutti K."/>
            <person name="Salamov A."/>
            <person name="Andreopoulos B."/>
            <person name="Baker S."/>
            <person name="Barry K."/>
            <person name="Bills G."/>
            <person name="Bluhm B."/>
            <person name="Cannon C."/>
            <person name="Castanera R."/>
            <person name="Culley D."/>
            <person name="Daum C."/>
            <person name="Ezra D."/>
            <person name="Gonzalez J."/>
            <person name="Henrissat B."/>
            <person name="Kuo A."/>
            <person name="Liang C."/>
            <person name="Lipzen A."/>
            <person name="Lutzoni F."/>
            <person name="Magnuson J."/>
            <person name="Mondo S."/>
            <person name="Nolan M."/>
            <person name="Ohm R."/>
            <person name="Pangilinan J."/>
            <person name="Park H.-J."/>
            <person name="Ramirez L."/>
            <person name="Alfaro M."/>
            <person name="Sun H."/>
            <person name="Tritt A."/>
            <person name="Yoshinaga Y."/>
            <person name="Zwiers L.-H."/>
            <person name="Turgeon B."/>
            <person name="Goodwin S."/>
            <person name="Spatafora J."/>
            <person name="Crous P."/>
            <person name="Grigoriev I."/>
        </authorList>
    </citation>
    <scope>NUCLEOTIDE SEQUENCE</scope>
    <source>
        <strain evidence="8">CBS 279.74</strain>
    </source>
</reference>
<dbReference type="Pfam" id="PF06859">
    <property type="entry name" value="Bin3"/>
    <property type="match status" value="1"/>
</dbReference>
<proteinExistence type="inferred from homology"/>
<organism evidence="8 9">
    <name type="scientific">Pleomassaria siparia CBS 279.74</name>
    <dbReference type="NCBI Taxonomy" id="1314801"/>
    <lineage>
        <taxon>Eukaryota</taxon>
        <taxon>Fungi</taxon>
        <taxon>Dikarya</taxon>
        <taxon>Ascomycota</taxon>
        <taxon>Pezizomycotina</taxon>
        <taxon>Dothideomycetes</taxon>
        <taxon>Pleosporomycetidae</taxon>
        <taxon>Pleosporales</taxon>
        <taxon>Pleomassariaceae</taxon>
        <taxon>Pleomassaria</taxon>
    </lineage>
</organism>
<dbReference type="Gene3D" id="3.40.50.150">
    <property type="entry name" value="Vaccinia Virus protein VP39"/>
    <property type="match status" value="1"/>
</dbReference>
<dbReference type="PANTHER" id="PTHR12315:SF0">
    <property type="entry name" value="7SK SNRNA METHYLPHOSPHATE CAPPING ENZYME"/>
    <property type="match status" value="1"/>
</dbReference>
<comment type="similarity">
    <text evidence="1 6">Belongs to the methyltransferase superfamily.</text>
</comment>
<evidence type="ECO:0000313" key="8">
    <source>
        <dbReference type="EMBL" id="KAF2714552.1"/>
    </source>
</evidence>
<sequence>MTTSWGNYQSPSPSSHVRDARLILLESLVPGLFKAKACLDVGCNAGSVSCQLAFDFDAASVTGVDIDVKLVKQADNLLTLRSSRVRPPTLDSERVVDYFPMSAVLSHGWRVEPESNRPHGAAAPDSAPALSTWPRVTFISADWVLSANPAISGPYDVILALSVIKWIHLEHLDQGLLTFFDKCSSSLASGGYLVVELQPWTSYQNAIRPNKAPHFAESFAKLEYRPETSFDGLLQQRGLNLCATSTSLSRRISVYRKD</sequence>
<dbReference type="InterPro" id="IPR029063">
    <property type="entry name" value="SAM-dependent_MTases_sf"/>
</dbReference>